<keyword evidence="10" id="KW-1185">Reference proteome</keyword>
<gene>
    <name evidence="9" type="ORF">ALC60_00162</name>
</gene>
<dbReference type="AlphaFoldDB" id="A0A151XKG3"/>
<dbReference type="InterPro" id="IPR027806">
    <property type="entry name" value="HARBI1_dom"/>
</dbReference>
<reference evidence="9 10" key="1">
    <citation type="submission" date="2015-09" db="EMBL/GenBank/DDBJ databases">
        <title>Trachymyrmex zeteki WGS genome.</title>
        <authorList>
            <person name="Nygaard S."/>
            <person name="Hu H."/>
            <person name="Boomsma J."/>
            <person name="Zhang G."/>
        </authorList>
    </citation>
    <scope>NUCLEOTIDE SEQUENCE [LARGE SCALE GENOMIC DNA]</scope>
    <source>
        <strain evidence="9">Tzet28-1</strain>
        <tissue evidence="9">Whole body</tissue>
    </source>
</reference>
<evidence type="ECO:0000313" key="9">
    <source>
        <dbReference type="EMBL" id="KYQ60778.1"/>
    </source>
</evidence>
<dbReference type="GO" id="GO:0004518">
    <property type="term" value="F:nuclease activity"/>
    <property type="evidence" value="ECO:0007669"/>
    <property type="project" value="UniProtKB-KW"/>
</dbReference>
<dbReference type="InterPro" id="IPR045249">
    <property type="entry name" value="HARBI1-like"/>
</dbReference>
<evidence type="ECO:0000256" key="4">
    <source>
        <dbReference type="ARBA" id="ARBA00022722"/>
    </source>
</evidence>
<comment type="cofactor">
    <cofactor evidence="1">
        <name>a divalent metal cation</name>
        <dbReference type="ChEBI" id="CHEBI:60240"/>
    </cofactor>
</comment>
<evidence type="ECO:0000256" key="6">
    <source>
        <dbReference type="ARBA" id="ARBA00022801"/>
    </source>
</evidence>
<evidence type="ECO:0000256" key="2">
    <source>
        <dbReference type="ARBA" id="ARBA00004123"/>
    </source>
</evidence>
<dbReference type="GO" id="GO:0046872">
    <property type="term" value="F:metal ion binding"/>
    <property type="evidence" value="ECO:0007669"/>
    <property type="project" value="UniProtKB-KW"/>
</dbReference>
<protein>
    <submittedName>
        <fullName evidence="9">Putative nuclease HARBI1</fullName>
    </submittedName>
</protein>
<feature type="domain" description="DDE Tnp4" evidence="8">
    <location>
        <begin position="161"/>
        <end position="325"/>
    </location>
</feature>
<comment type="similarity">
    <text evidence="3">Belongs to the HARBI1 family.</text>
</comment>
<dbReference type="Pfam" id="PF13359">
    <property type="entry name" value="DDE_Tnp_4"/>
    <property type="match status" value="1"/>
</dbReference>
<evidence type="ECO:0000256" key="3">
    <source>
        <dbReference type="ARBA" id="ARBA00006958"/>
    </source>
</evidence>
<organism evidence="9 10">
    <name type="scientific">Mycetomoellerius zeteki</name>
    <dbReference type="NCBI Taxonomy" id="64791"/>
    <lineage>
        <taxon>Eukaryota</taxon>
        <taxon>Metazoa</taxon>
        <taxon>Ecdysozoa</taxon>
        <taxon>Arthropoda</taxon>
        <taxon>Hexapoda</taxon>
        <taxon>Insecta</taxon>
        <taxon>Pterygota</taxon>
        <taxon>Neoptera</taxon>
        <taxon>Endopterygota</taxon>
        <taxon>Hymenoptera</taxon>
        <taxon>Apocrita</taxon>
        <taxon>Aculeata</taxon>
        <taxon>Formicoidea</taxon>
        <taxon>Formicidae</taxon>
        <taxon>Myrmicinae</taxon>
        <taxon>Mycetomoellerius</taxon>
    </lineage>
</organism>
<dbReference type="GO" id="GO:0005634">
    <property type="term" value="C:nucleus"/>
    <property type="evidence" value="ECO:0007669"/>
    <property type="project" value="UniProtKB-SubCell"/>
</dbReference>
<proteinExistence type="inferred from homology"/>
<evidence type="ECO:0000256" key="7">
    <source>
        <dbReference type="ARBA" id="ARBA00023242"/>
    </source>
</evidence>
<dbReference type="STRING" id="64791.A0A151XKG3"/>
<dbReference type="PANTHER" id="PTHR22930">
    <property type="match status" value="1"/>
</dbReference>
<evidence type="ECO:0000256" key="1">
    <source>
        <dbReference type="ARBA" id="ARBA00001968"/>
    </source>
</evidence>
<dbReference type="GO" id="GO:0016787">
    <property type="term" value="F:hydrolase activity"/>
    <property type="evidence" value="ECO:0007669"/>
    <property type="project" value="UniProtKB-KW"/>
</dbReference>
<dbReference type="Proteomes" id="UP000075809">
    <property type="component" value="Unassembled WGS sequence"/>
</dbReference>
<evidence type="ECO:0000313" key="10">
    <source>
        <dbReference type="Proteomes" id="UP000075809"/>
    </source>
</evidence>
<name>A0A151XKG3_9HYME</name>
<keyword evidence="6" id="KW-0378">Hydrolase</keyword>
<keyword evidence="4" id="KW-0540">Nuclease</keyword>
<accession>A0A151XKG3</accession>
<keyword evidence="5" id="KW-0479">Metal-binding</keyword>
<dbReference type="EMBL" id="KQ982039">
    <property type="protein sequence ID" value="KYQ60778.1"/>
    <property type="molecule type" value="Genomic_DNA"/>
</dbReference>
<dbReference type="PANTHER" id="PTHR22930:SF269">
    <property type="entry name" value="NUCLEASE HARBI1-LIKE PROTEIN"/>
    <property type="match status" value="1"/>
</dbReference>
<evidence type="ECO:0000256" key="5">
    <source>
        <dbReference type="ARBA" id="ARBA00022723"/>
    </source>
</evidence>
<evidence type="ECO:0000259" key="8">
    <source>
        <dbReference type="Pfam" id="PF13359"/>
    </source>
</evidence>
<keyword evidence="7" id="KW-0539">Nucleus</keyword>
<sequence>MQKLQENEKRSYKKKQYWVAPYLKDRPEHSFYHVSIPKLTIEDGVRFHNYFRMSATQMEELLLIVGPLLIKETVIREPIQPKERLAITLRYLASGDSMVSMSYQYLVGVTTVCHIIRETCEAIWNSLYPLVLPPALSEKDWLEIANDFEELSNFAHCIGAIDGKHVTIQYPNNAGSTYYNYKHAHSVVLMAICDAHYVFRFVDIGAYGRRSDGGIFSNSAIGKNFNTNVMNIPKPSAVAGGRILPYCLVGDEAFPLKPYLLRPYPGKNGLTSEQDIFNYRLSRARRFIENTFGILASQWRIYRKPIIASPENVKLMVQATVCLHNWIRKDDIDKNTYVSAGMVDEINPDDPSSSTLIPVAFFTQHLEYMHHHPVPCIIAQTIESVCDHGAESKRRTLIILLYVNIYGLPYQLSYFIHKIFFISFLMTRTNS</sequence>
<comment type="subcellular location">
    <subcellularLocation>
        <location evidence="2">Nucleus</location>
    </subcellularLocation>
</comment>